<comment type="caution">
    <text evidence="1">The sequence shown here is derived from an EMBL/GenBank/DDBJ whole genome shotgun (WGS) entry which is preliminary data.</text>
</comment>
<dbReference type="SUPFAM" id="SSF52402">
    <property type="entry name" value="Adenine nucleotide alpha hydrolases-like"/>
    <property type="match status" value="1"/>
</dbReference>
<dbReference type="InterPro" id="IPR020022">
    <property type="entry name" value="N-acetyl_sugar_amidoTrfase"/>
</dbReference>
<name>A0A9Q2ZVQ0_9BURK</name>
<dbReference type="EMBL" id="JAANEY010000001">
    <property type="protein sequence ID" value="MBT8551993.1"/>
    <property type="molecule type" value="Genomic_DNA"/>
</dbReference>
<reference evidence="1" key="1">
    <citation type="journal article" date="2021" name="Genome Biol. Evol.">
        <title>Continental-Scale Gene Flow Prevents Allopatric Divergence of Pelagic Freshwater Bacteria.</title>
        <authorList>
            <person name="Hoetzinger M."/>
            <person name="Pitt A."/>
            <person name="Huemer A."/>
            <person name="Hahn M.W."/>
        </authorList>
    </citation>
    <scope>NUCLEOTIDE SEQUENCE</scope>
    <source>
        <strain evidence="1">SM1-W8</strain>
    </source>
</reference>
<accession>A0A9Q2ZVQ0</accession>
<sequence length="383" mass="43263">MLTYCKKCVMPSTKPDLHLDEQGICNACRSFEARKEVGWDNRRIELEGILEKYRNKDGSNWDCIIPVSGGKDSTFQVVQMLQLGMNPLCVTATTCDLTDIGRRNIENIKRLGVDYVEMSPNPIVRAKLNRIGLIQVGDISWPEHVGIFTIPVSAAVQFNVPLIVWGENSQNEYGGPAAAAENSILDRRWLEEFGGLLGLRVSDLVGQEGLTKKDLIPYFYPEDAELHRVKVTGLFLGHYLPWDGLSNALVAEAYGFEAATKITLGSMVNYENLDNYQTAIHEYFKYLKFGFGRATDHACLHIRRGRLTRDIGLDIVRRLDGKYPSEYLGKKLEDTLLPLKISVDEFNKLCDRFTNKKIFKKNSSGLLEKDSEGNLIKLNYDNV</sequence>
<dbReference type="Proteomes" id="UP000783102">
    <property type="component" value="Unassembled WGS sequence"/>
</dbReference>
<gene>
    <name evidence="1" type="ORF">G6731_08510</name>
</gene>
<proteinExistence type="predicted"/>
<evidence type="ECO:0000313" key="2">
    <source>
        <dbReference type="Proteomes" id="UP000783102"/>
    </source>
</evidence>
<dbReference type="AlphaFoldDB" id="A0A9Q2ZVQ0"/>
<protein>
    <submittedName>
        <fullName evidence="1">N-acetyl sugar amidotransferase</fullName>
    </submittedName>
</protein>
<evidence type="ECO:0000313" key="1">
    <source>
        <dbReference type="EMBL" id="MBT8551993.1"/>
    </source>
</evidence>
<organism evidence="1 2">
    <name type="scientific">Polynucleobacter paneuropaeus</name>
    <dbReference type="NCBI Taxonomy" id="2527775"/>
    <lineage>
        <taxon>Bacteria</taxon>
        <taxon>Pseudomonadati</taxon>
        <taxon>Pseudomonadota</taxon>
        <taxon>Betaproteobacteria</taxon>
        <taxon>Burkholderiales</taxon>
        <taxon>Burkholderiaceae</taxon>
        <taxon>Polynucleobacter</taxon>
    </lineage>
</organism>
<dbReference type="NCBIfam" id="TIGR03573">
    <property type="entry name" value="WbuX"/>
    <property type="match status" value="1"/>
</dbReference>